<evidence type="ECO:0000313" key="3">
    <source>
        <dbReference type="Proteomes" id="UP000015105"/>
    </source>
</evidence>
<organism evidence="2 3">
    <name type="scientific">Aegilops tauschii subsp. strangulata</name>
    <name type="common">Goatgrass</name>
    <dbReference type="NCBI Taxonomy" id="200361"/>
    <lineage>
        <taxon>Eukaryota</taxon>
        <taxon>Viridiplantae</taxon>
        <taxon>Streptophyta</taxon>
        <taxon>Embryophyta</taxon>
        <taxon>Tracheophyta</taxon>
        <taxon>Spermatophyta</taxon>
        <taxon>Magnoliopsida</taxon>
        <taxon>Liliopsida</taxon>
        <taxon>Poales</taxon>
        <taxon>Poaceae</taxon>
        <taxon>BOP clade</taxon>
        <taxon>Pooideae</taxon>
        <taxon>Triticodae</taxon>
        <taxon>Triticeae</taxon>
        <taxon>Triticinae</taxon>
        <taxon>Aegilops</taxon>
    </lineage>
</organism>
<sequence length="35" mass="4170">MEALRVFSIYYYSLGACFLNALFLSNMYKVSFFFL</sequence>
<accession>A0A453K9V9</accession>
<name>A0A453K9V9_AEGTS</name>
<reference evidence="3" key="2">
    <citation type="journal article" date="2017" name="Nat. Plants">
        <title>The Aegilops tauschii genome reveals multiple impacts of transposons.</title>
        <authorList>
            <person name="Zhao G."/>
            <person name="Zou C."/>
            <person name="Li K."/>
            <person name="Wang K."/>
            <person name="Li T."/>
            <person name="Gao L."/>
            <person name="Zhang X."/>
            <person name="Wang H."/>
            <person name="Yang Z."/>
            <person name="Liu X."/>
            <person name="Jiang W."/>
            <person name="Mao L."/>
            <person name="Kong X."/>
            <person name="Jiao Y."/>
            <person name="Jia J."/>
        </authorList>
    </citation>
    <scope>NUCLEOTIDE SEQUENCE [LARGE SCALE GENOMIC DNA]</scope>
    <source>
        <strain evidence="3">cv. AL8/78</strain>
    </source>
</reference>
<reference evidence="2" key="5">
    <citation type="journal article" date="2021" name="G3 (Bethesda)">
        <title>Aegilops tauschii genome assembly Aet v5.0 features greater sequence contiguity and improved annotation.</title>
        <authorList>
            <person name="Wang L."/>
            <person name="Zhu T."/>
            <person name="Rodriguez J.C."/>
            <person name="Deal K.R."/>
            <person name="Dubcovsky J."/>
            <person name="McGuire P.E."/>
            <person name="Lux T."/>
            <person name="Spannagl M."/>
            <person name="Mayer K.F.X."/>
            <person name="Baldrich P."/>
            <person name="Meyers B.C."/>
            <person name="Huo N."/>
            <person name="Gu Y.Q."/>
            <person name="Zhou H."/>
            <person name="Devos K.M."/>
            <person name="Bennetzen J.L."/>
            <person name="Unver T."/>
            <person name="Budak H."/>
            <person name="Gulick P.J."/>
            <person name="Galiba G."/>
            <person name="Kalapos B."/>
            <person name="Nelson D.R."/>
            <person name="Li P."/>
            <person name="You F.M."/>
            <person name="Luo M.C."/>
            <person name="Dvorak J."/>
        </authorList>
    </citation>
    <scope>NUCLEOTIDE SEQUENCE [LARGE SCALE GENOMIC DNA]</scope>
    <source>
        <strain evidence="2">cv. AL8/78</strain>
    </source>
</reference>
<dbReference type="Proteomes" id="UP000015105">
    <property type="component" value="Chromosome 5D"/>
</dbReference>
<keyword evidence="1" id="KW-0472">Membrane</keyword>
<dbReference type="AlphaFoldDB" id="A0A453K9V9"/>
<keyword evidence="3" id="KW-1185">Reference proteome</keyword>
<evidence type="ECO:0000256" key="1">
    <source>
        <dbReference type="SAM" id="Phobius"/>
    </source>
</evidence>
<reference evidence="3" key="1">
    <citation type="journal article" date="2014" name="Science">
        <title>Ancient hybridizations among the ancestral genomes of bread wheat.</title>
        <authorList>
            <consortium name="International Wheat Genome Sequencing Consortium,"/>
            <person name="Marcussen T."/>
            <person name="Sandve S.R."/>
            <person name="Heier L."/>
            <person name="Spannagl M."/>
            <person name="Pfeifer M."/>
            <person name="Jakobsen K.S."/>
            <person name="Wulff B.B."/>
            <person name="Steuernagel B."/>
            <person name="Mayer K.F."/>
            <person name="Olsen O.A."/>
        </authorList>
    </citation>
    <scope>NUCLEOTIDE SEQUENCE [LARGE SCALE GENOMIC DNA]</scope>
    <source>
        <strain evidence="3">cv. AL8/78</strain>
    </source>
</reference>
<dbReference type="EnsemblPlants" id="AET5Gv20355200.13">
    <property type="protein sequence ID" value="AET5Gv20355200.13"/>
    <property type="gene ID" value="AET5Gv20355200"/>
</dbReference>
<dbReference type="Gramene" id="AET5Gv20355200.13">
    <property type="protein sequence ID" value="AET5Gv20355200.13"/>
    <property type="gene ID" value="AET5Gv20355200"/>
</dbReference>
<reference evidence="2" key="4">
    <citation type="submission" date="2019-03" db="UniProtKB">
        <authorList>
            <consortium name="EnsemblPlants"/>
        </authorList>
    </citation>
    <scope>IDENTIFICATION</scope>
</reference>
<keyword evidence="1" id="KW-1133">Transmembrane helix</keyword>
<feature type="transmembrane region" description="Helical" evidence="1">
    <location>
        <begin position="9"/>
        <end position="28"/>
    </location>
</feature>
<dbReference type="PROSITE" id="PS51257">
    <property type="entry name" value="PROKAR_LIPOPROTEIN"/>
    <property type="match status" value="1"/>
</dbReference>
<protein>
    <submittedName>
        <fullName evidence="2">Uncharacterized protein</fullName>
    </submittedName>
</protein>
<keyword evidence="1" id="KW-0812">Transmembrane</keyword>
<reference evidence="2" key="3">
    <citation type="journal article" date="2017" name="Nature">
        <title>Genome sequence of the progenitor of the wheat D genome Aegilops tauschii.</title>
        <authorList>
            <person name="Luo M.C."/>
            <person name="Gu Y.Q."/>
            <person name="Puiu D."/>
            <person name="Wang H."/>
            <person name="Twardziok S.O."/>
            <person name="Deal K.R."/>
            <person name="Huo N."/>
            <person name="Zhu T."/>
            <person name="Wang L."/>
            <person name="Wang Y."/>
            <person name="McGuire P.E."/>
            <person name="Liu S."/>
            <person name="Long H."/>
            <person name="Ramasamy R.K."/>
            <person name="Rodriguez J.C."/>
            <person name="Van S.L."/>
            <person name="Yuan L."/>
            <person name="Wang Z."/>
            <person name="Xia Z."/>
            <person name="Xiao L."/>
            <person name="Anderson O.D."/>
            <person name="Ouyang S."/>
            <person name="Liang Y."/>
            <person name="Zimin A.V."/>
            <person name="Pertea G."/>
            <person name="Qi P."/>
            <person name="Bennetzen J.L."/>
            <person name="Dai X."/>
            <person name="Dawson M.W."/>
            <person name="Muller H.G."/>
            <person name="Kugler K."/>
            <person name="Rivarola-Duarte L."/>
            <person name="Spannagl M."/>
            <person name="Mayer K.F.X."/>
            <person name="Lu F.H."/>
            <person name="Bevan M.W."/>
            <person name="Leroy P."/>
            <person name="Li P."/>
            <person name="You F.M."/>
            <person name="Sun Q."/>
            <person name="Liu Z."/>
            <person name="Lyons E."/>
            <person name="Wicker T."/>
            <person name="Salzberg S.L."/>
            <person name="Devos K.M."/>
            <person name="Dvorak J."/>
        </authorList>
    </citation>
    <scope>NUCLEOTIDE SEQUENCE [LARGE SCALE GENOMIC DNA]</scope>
    <source>
        <strain evidence="2">cv. AL8/78</strain>
    </source>
</reference>
<proteinExistence type="predicted"/>
<evidence type="ECO:0000313" key="2">
    <source>
        <dbReference type="EnsemblPlants" id="AET5Gv20355200.13"/>
    </source>
</evidence>